<sequence>MDMDKIKSKPARGSIFPKVSEGIYLSGREISYQITSGFFNQKTAKILSGVNFIAEPKSLTAILGPSGCGKTSLLNILSGRLSTRGNKLVSGSIFINGRKVTPNELKTRCCYIMQNEISVPYLTVEETLLYSAEMRLPFLSSKERRDKVRILLKDLGLVHCMHKIVGSDKVRSISGGERRRVMLGVELVSDPNIIFIDEPTSGLDAFMAFQILQLLIKLAKTGRTIICTIHQPRTQIFQGFDEVILLSKGEVVYHGPSKSSVDYFTSIGYPIPSNYNPTDYYLDLLVPRSNVDKFADKRSHSISHDQLRVLPELFRSSEYNDRILRKIQEQDRNGGNTIIPEMLLFSEKNKKCLGYIRRKFMSFGALTKIIFMNNIRNYANTLMVGMLSNAVLGVLVGSIFFNLKSFVKDDKAQSMLNASNIIGALFFSVMATSFTAVSTLESLITFRVIFTRDRAKGLYGTFLYMIGKHIGDFIFDIIPPLVFSNIFYFMSNSNSVSYTNWSLGYQYLTYQLIVLLSSWTCNGLLYFISGLSNSMELAYTITPVIMVIFMIVSGFFVTSNKLPVWLSWIKYVAFQRYSYSALTINTFPPDSKWGPLDTNSILTQFSIDQTSLIINCVSIFCLGILYRITAYFALFLFYRNLGLE</sequence>
<keyword evidence="4" id="KW-0547">Nucleotide-binding</keyword>
<feature type="transmembrane region" description="Helical" evidence="8">
    <location>
        <begin position="537"/>
        <end position="557"/>
    </location>
</feature>
<keyword evidence="6 8" id="KW-1133">Transmembrane helix</keyword>
<dbReference type="InterPro" id="IPR017871">
    <property type="entry name" value="ABC_transporter-like_CS"/>
</dbReference>
<dbReference type="InterPro" id="IPR003593">
    <property type="entry name" value="AAA+_ATPase"/>
</dbReference>
<dbReference type="PANTHER" id="PTHR48041">
    <property type="entry name" value="ABC TRANSPORTER G FAMILY MEMBER 28"/>
    <property type="match status" value="1"/>
</dbReference>
<accession>A0AAV9XUG7</accession>
<evidence type="ECO:0000256" key="8">
    <source>
        <dbReference type="SAM" id="Phobius"/>
    </source>
</evidence>
<dbReference type="EMBL" id="JAWDEY010000036">
    <property type="protein sequence ID" value="KAK6587845.1"/>
    <property type="molecule type" value="Genomic_DNA"/>
</dbReference>
<evidence type="ECO:0000259" key="9">
    <source>
        <dbReference type="PROSITE" id="PS50893"/>
    </source>
</evidence>
<evidence type="ECO:0000256" key="3">
    <source>
        <dbReference type="ARBA" id="ARBA00022692"/>
    </source>
</evidence>
<dbReference type="SMART" id="SM00382">
    <property type="entry name" value="AAA"/>
    <property type="match status" value="1"/>
</dbReference>
<keyword evidence="5" id="KW-0067">ATP-binding</keyword>
<name>A0AAV9XUG7_9CRYT</name>
<organism evidence="10 11">
    <name type="scientific">Cryptosporidium xiaoi</name>
    <dbReference type="NCBI Taxonomy" id="659607"/>
    <lineage>
        <taxon>Eukaryota</taxon>
        <taxon>Sar</taxon>
        <taxon>Alveolata</taxon>
        <taxon>Apicomplexa</taxon>
        <taxon>Conoidasida</taxon>
        <taxon>Coccidia</taxon>
        <taxon>Eucoccidiorida</taxon>
        <taxon>Eimeriorina</taxon>
        <taxon>Cryptosporidiidae</taxon>
        <taxon>Cryptosporidium</taxon>
    </lineage>
</organism>
<protein>
    <recommendedName>
        <fullName evidence="9">ABC transporter domain-containing protein</fullName>
    </recommendedName>
</protein>
<feature type="transmembrane region" description="Helical" evidence="8">
    <location>
        <begin position="612"/>
        <end position="638"/>
    </location>
</feature>
<keyword evidence="11" id="KW-1185">Reference proteome</keyword>
<dbReference type="GO" id="GO:0005524">
    <property type="term" value="F:ATP binding"/>
    <property type="evidence" value="ECO:0007669"/>
    <property type="project" value="UniProtKB-KW"/>
</dbReference>
<evidence type="ECO:0000256" key="1">
    <source>
        <dbReference type="ARBA" id="ARBA00004141"/>
    </source>
</evidence>
<dbReference type="GO" id="GO:0016020">
    <property type="term" value="C:membrane"/>
    <property type="evidence" value="ECO:0007669"/>
    <property type="project" value="UniProtKB-SubCell"/>
</dbReference>
<dbReference type="Pfam" id="PF01061">
    <property type="entry name" value="ABC2_membrane"/>
    <property type="match status" value="1"/>
</dbReference>
<reference evidence="10 11" key="1">
    <citation type="submission" date="2023-10" db="EMBL/GenBank/DDBJ databases">
        <title>Comparative genomics analysis reveals potential genetic determinants of host preference in Cryptosporidium xiaoi.</title>
        <authorList>
            <person name="Xiao L."/>
            <person name="Li J."/>
        </authorList>
    </citation>
    <scope>NUCLEOTIDE SEQUENCE [LARGE SCALE GENOMIC DNA]</scope>
    <source>
        <strain evidence="10 11">52996</strain>
    </source>
</reference>
<feature type="transmembrane region" description="Helical" evidence="8">
    <location>
        <begin position="510"/>
        <end position="528"/>
    </location>
</feature>
<dbReference type="PROSITE" id="PS00211">
    <property type="entry name" value="ABC_TRANSPORTER_1"/>
    <property type="match status" value="1"/>
</dbReference>
<evidence type="ECO:0000256" key="4">
    <source>
        <dbReference type="ARBA" id="ARBA00022741"/>
    </source>
</evidence>
<proteinExistence type="predicted"/>
<dbReference type="GO" id="GO:0016887">
    <property type="term" value="F:ATP hydrolysis activity"/>
    <property type="evidence" value="ECO:0007669"/>
    <property type="project" value="InterPro"/>
</dbReference>
<dbReference type="InterPro" id="IPR050352">
    <property type="entry name" value="ABCG_transporters"/>
</dbReference>
<dbReference type="SUPFAM" id="SSF52540">
    <property type="entry name" value="P-loop containing nucleoside triphosphate hydrolases"/>
    <property type="match status" value="1"/>
</dbReference>
<evidence type="ECO:0000256" key="5">
    <source>
        <dbReference type="ARBA" id="ARBA00022840"/>
    </source>
</evidence>
<dbReference type="PANTHER" id="PTHR48041:SF139">
    <property type="entry name" value="PROTEIN SCARLET"/>
    <property type="match status" value="1"/>
</dbReference>
<evidence type="ECO:0000313" key="11">
    <source>
        <dbReference type="Proteomes" id="UP001311799"/>
    </source>
</evidence>
<comment type="caution">
    <text evidence="10">The sequence shown here is derived from an EMBL/GenBank/DDBJ whole genome shotgun (WGS) entry which is preliminary data.</text>
</comment>
<evidence type="ECO:0000256" key="7">
    <source>
        <dbReference type="ARBA" id="ARBA00023136"/>
    </source>
</evidence>
<gene>
    <name evidence="10" type="ORF">RS030_81156</name>
</gene>
<dbReference type="AlphaFoldDB" id="A0AAV9XUG7"/>
<dbReference type="InterPro" id="IPR027417">
    <property type="entry name" value="P-loop_NTPase"/>
</dbReference>
<dbReference type="PROSITE" id="PS50893">
    <property type="entry name" value="ABC_TRANSPORTER_2"/>
    <property type="match status" value="1"/>
</dbReference>
<comment type="subcellular location">
    <subcellularLocation>
        <location evidence="1">Membrane</location>
        <topology evidence="1">Multi-pass membrane protein</topology>
    </subcellularLocation>
</comment>
<dbReference type="Proteomes" id="UP001311799">
    <property type="component" value="Unassembled WGS sequence"/>
</dbReference>
<dbReference type="InterPro" id="IPR013525">
    <property type="entry name" value="ABC2_TM"/>
</dbReference>
<evidence type="ECO:0000256" key="6">
    <source>
        <dbReference type="ARBA" id="ARBA00022989"/>
    </source>
</evidence>
<feature type="transmembrane region" description="Helical" evidence="8">
    <location>
        <begin position="378"/>
        <end position="401"/>
    </location>
</feature>
<feature type="transmembrane region" description="Helical" evidence="8">
    <location>
        <begin position="421"/>
        <end position="450"/>
    </location>
</feature>
<dbReference type="InterPro" id="IPR003439">
    <property type="entry name" value="ABC_transporter-like_ATP-bd"/>
</dbReference>
<dbReference type="Gene3D" id="3.40.50.300">
    <property type="entry name" value="P-loop containing nucleotide triphosphate hydrolases"/>
    <property type="match status" value="1"/>
</dbReference>
<feature type="domain" description="ABC transporter" evidence="9">
    <location>
        <begin position="32"/>
        <end position="273"/>
    </location>
</feature>
<dbReference type="InterPro" id="IPR043926">
    <property type="entry name" value="ABCG_dom"/>
</dbReference>
<dbReference type="CDD" id="cd03213">
    <property type="entry name" value="ABCG_EPDR"/>
    <property type="match status" value="1"/>
</dbReference>
<keyword evidence="3 8" id="KW-0812">Transmembrane</keyword>
<dbReference type="GO" id="GO:0140359">
    <property type="term" value="F:ABC-type transporter activity"/>
    <property type="evidence" value="ECO:0007669"/>
    <property type="project" value="InterPro"/>
</dbReference>
<keyword evidence="2" id="KW-0813">Transport</keyword>
<evidence type="ECO:0000313" key="10">
    <source>
        <dbReference type="EMBL" id="KAK6587845.1"/>
    </source>
</evidence>
<dbReference type="Pfam" id="PF00005">
    <property type="entry name" value="ABC_tran"/>
    <property type="match status" value="1"/>
</dbReference>
<dbReference type="Pfam" id="PF19055">
    <property type="entry name" value="ABC2_membrane_7"/>
    <property type="match status" value="1"/>
</dbReference>
<keyword evidence="7 8" id="KW-0472">Membrane</keyword>
<evidence type="ECO:0000256" key="2">
    <source>
        <dbReference type="ARBA" id="ARBA00022448"/>
    </source>
</evidence>